<organism evidence="6 7">
    <name type="scientific">Panacagrimonas perspica</name>
    <dbReference type="NCBI Taxonomy" id="381431"/>
    <lineage>
        <taxon>Bacteria</taxon>
        <taxon>Pseudomonadati</taxon>
        <taxon>Pseudomonadota</taxon>
        <taxon>Gammaproteobacteria</taxon>
        <taxon>Nevskiales</taxon>
        <taxon>Nevskiaceae</taxon>
        <taxon>Panacagrimonas</taxon>
    </lineage>
</organism>
<keyword evidence="3" id="KW-0560">Oxidoreductase</keyword>
<accession>A0A4R7PEJ5</accession>
<sequence length="323" mass="35258">MLIANGGGDPIILAAYAAAQTEKLGFMLAHRPALVAPVWAARTYATLDQTTKGRIRLHAVTGYAAEPEYGETEIDKASRYERAGEYLDIVRRTWTSDEPFDYDGKYFQVKNAKSPIRPYQAPHVPISVGGSSDGAYRIAVKYADLYALWAEPLADVATRIATLKSFADIEGVPAPRVSMSVRLIIGATEELAWQKARGIAATLEKNYKVAPRIGRSGGAERLLAVAEKGERHDTALWFGTATAVEGSHDSTSLVGTPDTIIAALLAYYDIGVTTFLSRGYDPLYDAVDYGRYIISAVREEVRKRDQQRAAQGQKEIRRVAAAA</sequence>
<keyword evidence="2" id="KW-0288">FMN</keyword>
<dbReference type="PANTHER" id="PTHR42847:SF4">
    <property type="entry name" value="ALKANESULFONATE MONOOXYGENASE-RELATED"/>
    <property type="match status" value="1"/>
</dbReference>
<evidence type="ECO:0000256" key="2">
    <source>
        <dbReference type="ARBA" id="ARBA00022643"/>
    </source>
</evidence>
<proteinExistence type="predicted"/>
<keyword evidence="7" id="KW-1185">Reference proteome</keyword>
<gene>
    <name evidence="6" type="ORF">DFR24_1089</name>
</gene>
<dbReference type="PANTHER" id="PTHR42847">
    <property type="entry name" value="ALKANESULFONATE MONOOXYGENASE"/>
    <property type="match status" value="1"/>
</dbReference>
<keyword evidence="4 6" id="KW-0503">Monooxygenase</keyword>
<dbReference type="Proteomes" id="UP000295341">
    <property type="component" value="Unassembled WGS sequence"/>
</dbReference>
<dbReference type="GO" id="GO:0004497">
    <property type="term" value="F:monooxygenase activity"/>
    <property type="evidence" value="ECO:0007669"/>
    <property type="project" value="UniProtKB-KW"/>
</dbReference>
<protein>
    <submittedName>
        <fullName evidence="6">Alkanesulfonate monooxygenase</fullName>
    </submittedName>
</protein>
<dbReference type="Gene3D" id="3.20.20.30">
    <property type="entry name" value="Luciferase-like domain"/>
    <property type="match status" value="1"/>
</dbReference>
<dbReference type="InterPro" id="IPR036661">
    <property type="entry name" value="Luciferase-like_sf"/>
</dbReference>
<keyword evidence="1" id="KW-0285">Flavoprotein</keyword>
<dbReference type="AlphaFoldDB" id="A0A4R7PEJ5"/>
<evidence type="ECO:0000256" key="3">
    <source>
        <dbReference type="ARBA" id="ARBA00023002"/>
    </source>
</evidence>
<name>A0A4R7PEJ5_9GAMM</name>
<feature type="domain" description="Luciferase-like" evidence="5">
    <location>
        <begin position="8"/>
        <end position="273"/>
    </location>
</feature>
<dbReference type="GO" id="GO:0016705">
    <property type="term" value="F:oxidoreductase activity, acting on paired donors, with incorporation or reduction of molecular oxygen"/>
    <property type="evidence" value="ECO:0007669"/>
    <property type="project" value="InterPro"/>
</dbReference>
<evidence type="ECO:0000313" key="7">
    <source>
        <dbReference type="Proteomes" id="UP000295341"/>
    </source>
</evidence>
<dbReference type="Pfam" id="PF00296">
    <property type="entry name" value="Bac_luciferase"/>
    <property type="match status" value="1"/>
</dbReference>
<evidence type="ECO:0000259" key="5">
    <source>
        <dbReference type="Pfam" id="PF00296"/>
    </source>
</evidence>
<dbReference type="InterPro" id="IPR011251">
    <property type="entry name" value="Luciferase-like_dom"/>
</dbReference>
<evidence type="ECO:0000313" key="6">
    <source>
        <dbReference type="EMBL" id="TDU31710.1"/>
    </source>
</evidence>
<dbReference type="InterPro" id="IPR050172">
    <property type="entry name" value="SsuD_RutA_monooxygenase"/>
</dbReference>
<reference evidence="6 7" key="1">
    <citation type="submission" date="2019-03" db="EMBL/GenBank/DDBJ databases">
        <title>Genomic Encyclopedia of Type Strains, Phase IV (KMG-IV): sequencing the most valuable type-strain genomes for metagenomic binning, comparative biology and taxonomic classification.</title>
        <authorList>
            <person name="Goeker M."/>
        </authorList>
    </citation>
    <scope>NUCLEOTIDE SEQUENCE [LARGE SCALE GENOMIC DNA]</scope>
    <source>
        <strain evidence="6 7">DSM 26377</strain>
    </source>
</reference>
<dbReference type="EMBL" id="SOBT01000008">
    <property type="protein sequence ID" value="TDU31710.1"/>
    <property type="molecule type" value="Genomic_DNA"/>
</dbReference>
<evidence type="ECO:0000256" key="1">
    <source>
        <dbReference type="ARBA" id="ARBA00022630"/>
    </source>
</evidence>
<evidence type="ECO:0000256" key="4">
    <source>
        <dbReference type="ARBA" id="ARBA00023033"/>
    </source>
</evidence>
<comment type="caution">
    <text evidence="6">The sequence shown here is derived from an EMBL/GenBank/DDBJ whole genome shotgun (WGS) entry which is preliminary data.</text>
</comment>
<dbReference type="SUPFAM" id="SSF51679">
    <property type="entry name" value="Bacterial luciferase-like"/>
    <property type="match status" value="1"/>
</dbReference>